<feature type="compositionally biased region" description="Basic and acidic residues" evidence="22">
    <location>
        <begin position="1058"/>
        <end position="1072"/>
    </location>
</feature>
<evidence type="ECO:0000256" key="8">
    <source>
        <dbReference type="ARBA" id="ARBA00022771"/>
    </source>
</evidence>
<proteinExistence type="inferred from homology"/>
<evidence type="ECO:0000256" key="10">
    <source>
        <dbReference type="ARBA" id="ARBA00022833"/>
    </source>
</evidence>
<dbReference type="EMBL" id="JAGFMF010011662">
    <property type="protein sequence ID" value="KAG8517027.1"/>
    <property type="molecule type" value="Genomic_DNA"/>
</dbReference>
<dbReference type="GO" id="GO:0005634">
    <property type="term" value="C:nucleus"/>
    <property type="evidence" value="ECO:0007669"/>
    <property type="project" value="UniProtKB-SubCell"/>
</dbReference>
<keyword evidence="6" id="KW-0963">Cytoplasm</keyword>
<keyword evidence="15" id="KW-0966">Cell projection</keyword>
<dbReference type="GO" id="GO:0007507">
    <property type="term" value="P:heart development"/>
    <property type="evidence" value="ECO:0007669"/>
    <property type="project" value="UniProtKB-ARBA"/>
</dbReference>
<evidence type="ECO:0000256" key="18">
    <source>
        <dbReference type="ARBA" id="ARBA00072553"/>
    </source>
</evidence>
<keyword evidence="14" id="KW-0539">Nucleus</keyword>
<comment type="subcellular location">
    <subcellularLocation>
        <location evidence="2">Cytoplasm</location>
        <location evidence="2">Cytoskeleton</location>
        <location evidence="2">Cilium basal body</location>
    </subcellularLocation>
    <subcellularLocation>
        <location evidence="1">Cytoplasm</location>
        <location evidence="1">Cytoskeleton</location>
        <location evidence="1">Microtubule organizing center</location>
        <location evidence="1">Centrosome</location>
        <location evidence="1">Centriole</location>
    </subcellularLocation>
    <subcellularLocation>
        <location evidence="3">Nucleus</location>
    </subcellularLocation>
</comment>
<feature type="non-terminal residue" evidence="24">
    <location>
        <position position="1096"/>
    </location>
</feature>
<evidence type="ECO:0000256" key="15">
    <source>
        <dbReference type="ARBA" id="ARBA00023273"/>
    </source>
</evidence>
<keyword evidence="7" id="KW-0479">Metal-binding</keyword>
<dbReference type="GO" id="GO:0008270">
    <property type="term" value="F:zinc ion binding"/>
    <property type="evidence" value="ECO:0007669"/>
    <property type="project" value="UniProtKB-KW"/>
</dbReference>
<evidence type="ECO:0000313" key="24">
    <source>
        <dbReference type="EMBL" id="KAG8517027.1"/>
    </source>
</evidence>
<evidence type="ECO:0000256" key="14">
    <source>
        <dbReference type="ARBA" id="ARBA00023242"/>
    </source>
</evidence>
<protein>
    <recommendedName>
        <fullName evidence="18">Cilium assembly protein DZIP1</fullName>
    </recommendedName>
    <alternativeName>
        <fullName evidence="19">DAZ-interacting zinc finger protein 1</fullName>
    </alternativeName>
</protein>
<feature type="compositionally biased region" description="Acidic residues" evidence="22">
    <location>
        <begin position="1040"/>
        <end position="1052"/>
    </location>
</feature>
<dbReference type="PANTHER" id="PTHR21502">
    <property type="entry name" value="ZINC FINGER PROTEIN DZIP1"/>
    <property type="match status" value="1"/>
</dbReference>
<evidence type="ECO:0000256" key="20">
    <source>
        <dbReference type="PROSITE-ProRule" id="PRU00042"/>
    </source>
</evidence>
<dbReference type="Pfam" id="PF25977">
    <property type="entry name" value="DZIP1"/>
    <property type="match status" value="1"/>
</dbReference>
<accession>A0A8J6DPD9</accession>
<feature type="compositionally biased region" description="Basic residues" evidence="22">
    <location>
        <begin position="210"/>
        <end position="220"/>
    </location>
</feature>
<comment type="function">
    <text evidence="16">Molecular adapter that recruits protein complexes required for cilium assembly and function to the cilium basal body. At the exit of mitosis, localizes to the basal body and ciliary base of the forming primary cilium where it recruits and activates RAB8A to direct vesicle-mediated transport of proteins to the cilium. Also recruits the BBSome, a complex involved in cilium biogenesis, by bridging it to PCM1 at the centriolar satellites of the cilium. It is also required for the recruitment to the cilium basal body of the intraflagellar transport (IFT) machinery as well as the ciliary appendage proteins CEP164 and NINEIN. Functions as a regulator of Hedgehog signaling both through its role in cilium assembly but also probably through its ability to retain GLI3 within the cytoplasm. It is involved in spermatogenesis through its role in organization of the basal body and assembly of the sperm flagellum. Also indirectly involved in heart development through its function in ciliogenesis.</text>
</comment>
<feature type="compositionally biased region" description="Acidic residues" evidence="22">
    <location>
        <begin position="973"/>
        <end position="984"/>
    </location>
</feature>
<evidence type="ECO:0000256" key="11">
    <source>
        <dbReference type="ARBA" id="ARBA00023054"/>
    </source>
</evidence>
<name>A0A8J6DPD9_GALPY</name>
<keyword evidence="25" id="KW-1185">Reference proteome</keyword>
<dbReference type="InterPro" id="IPR051241">
    <property type="entry name" value="DZIP_RILPL"/>
</dbReference>
<dbReference type="GO" id="GO:0060271">
    <property type="term" value="P:cilium assembly"/>
    <property type="evidence" value="ECO:0007669"/>
    <property type="project" value="TreeGrafter"/>
</dbReference>
<keyword evidence="9" id="KW-0970">Cilium biogenesis/degradation</keyword>
<feature type="domain" description="C2H2-type" evidence="23">
    <location>
        <begin position="463"/>
        <end position="491"/>
    </location>
</feature>
<evidence type="ECO:0000256" key="16">
    <source>
        <dbReference type="ARBA" id="ARBA00058102"/>
    </source>
</evidence>
<feature type="compositionally biased region" description="Basic and acidic residues" evidence="22">
    <location>
        <begin position="221"/>
        <end position="234"/>
    </location>
</feature>
<evidence type="ECO:0000256" key="4">
    <source>
        <dbReference type="ARBA" id="ARBA00009131"/>
    </source>
</evidence>
<keyword evidence="11 21" id="KW-0175">Coiled coil</keyword>
<evidence type="ECO:0000256" key="2">
    <source>
        <dbReference type="ARBA" id="ARBA00004120"/>
    </source>
</evidence>
<feature type="coiled-coil region" evidence="21">
    <location>
        <begin position="500"/>
        <end position="527"/>
    </location>
</feature>
<evidence type="ECO:0000256" key="22">
    <source>
        <dbReference type="SAM" id="MobiDB-lite"/>
    </source>
</evidence>
<evidence type="ECO:0000256" key="3">
    <source>
        <dbReference type="ARBA" id="ARBA00004123"/>
    </source>
</evidence>
<dbReference type="GO" id="GO:0062063">
    <property type="term" value="F:BBSome binding"/>
    <property type="evidence" value="ECO:0007669"/>
    <property type="project" value="UniProtKB-ARBA"/>
</dbReference>
<comment type="caution">
    <text evidence="24">The sequence shown here is derived from an EMBL/GenBank/DDBJ whole genome shotgun (WGS) entry which is preliminary data.</text>
</comment>
<dbReference type="AlphaFoldDB" id="A0A8J6DPD9"/>
<dbReference type="GO" id="GO:0036064">
    <property type="term" value="C:ciliary basal body"/>
    <property type="evidence" value="ECO:0007669"/>
    <property type="project" value="UniProtKB-ARBA"/>
</dbReference>
<feature type="region of interest" description="Disordered" evidence="22">
    <location>
        <begin position="969"/>
        <end position="991"/>
    </location>
</feature>
<reference evidence="24" key="1">
    <citation type="journal article" date="2021" name="Evol. Appl.">
        <title>The genome of the Pyrenean desman and the effects of bottlenecks and inbreeding on the genomic landscape of an endangered species.</title>
        <authorList>
            <person name="Escoda L."/>
            <person name="Castresana J."/>
        </authorList>
    </citation>
    <scope>NUCLEOTIDE SEQUENCE</scope>
    <source>
        <strain evidence="24">IBE-C5619</strain>
    </source>
</reference>
<dbReference type="InterPro" id="IPR013087">
    <property type="entry name" value="Znf_C2H2_type"/>
</dbReference>
<comment type="subunit">
    <text evidence="17">Interacts with DAZ1. Interacts with the BBSome; recruits the BBSome to centriolar satellites of the cilium. Interacts with PCM1; localizes DZIP1 and the associated BBSome to centriolar satellites. Interacts with RAB8A (GDP-bound inactive form); recruits RAB8A to the basal body of the cilium and prevents its inhibition by GDI2. Interacts with GDI2; negatively regulates the interaction of GDI2 with GDP-bound RAB8A. Interacts with GLI3; retains GLI3 within the cytoplasm. Interacts with CEP164. Interacts with IFT88.</text>
</comment>
<feature type="compositionally biased region" description="Basic residues" evidence="22">
    <location>
        <begin position="41"/>
        <end position="59"/>
    </location>
</feature>
<keyword evidence="10" id="KW-0862">Zinc</keyword>
<evidence type="ECO:0000256" key="19">
    <source>
        <dbReference type="ARBA" id="ARBA00079993"/>
    </source>
</evidence>
<organism evidence="24 25">
    <name type="scientific">Galemys pyrenaicus</name>
    <name type="common">Iberian desman</name>
    <name type="synonym">Pyrenean desman</name>
    <dbReference type="NCBI Taxonomy" id="202257"/>
    <lineage>
        <taxon>Eukaryota</taxon>
        <taxon>Metazoa</taxon>
        <taxon>Chordata</taxon>
        <taxon>Craniata</taxon>
        <taxon>Vertebrata</taxon>
        <taxon>Euteleostomi</taxon>
        <taxon>Mammalia</taxon>
        <taxon>Eutheria</taxon>
        <taxon>Laurasiatheria</taxon>
        <taxon>Eulipotyphla</taxon>
        <taxon>Talpidae</taxon>
        <taxon>Galemys</taxon>
    </lineage>
</organism>
<dbReference type="SMART" id="SM00355">
    <property type="entry name" value="ZnF_C2H2"/>
    <property type="match status" value="1"/>
</dbReference>
<evidence type="ECO:0000256" key="6">
    <source>
        <dbReference type="ARBA" id="ARBA00022490"/>
    </source>
</evidence>
<evidence type="ECO:0000256" key="17">
    <source>
        <dbReference type="ARBA" id="ARBA00066045"/>
    </source>
</evidence>
<feature type="region of interest" description="Disordered" evidence="22">
    <location>
        <begin position="143"/>
        <end position="276"/>
    </location>
</feature>
<dbReference type="PROSITE" id="PS50157">
    <property type="entry name" value="ZINC_FINGER_C2H2_2"/>
    <property type="match status" value="1"/>
</dbReference>
<evidence type="ECO:0000256" key="7">
    <source>
        <dbReference type="ARBA" id="ARBA00022723"/>
    </source>
</evidence>
<sequence length="1096" mass="122903">RPWGLDPQRRPVGSQRPAPAQERAAGTAMRAPRKPALLGRSGRRPRRRRPRRRGRRSPRSRPAVQGRRRGPAEPAYPAFVLMAAVGRLRAPGPAGGPVAEMGARGNAKRAPFFPAPAILRPTFSRGSRVTESGALRAAVVAEESRGLGRWAPGPRAPPPPTQGRRADSRPQFQLLGPEHPSTPLTGGSTGDRRGRRRRREPAFSGSQGVGRRRPVRRPRLGRRDRTAPSSEPRRGSGLAFQNEAGDPGCSPGDAGRGVAGKPGVPGSPRHPHAASFPQPFQKHVYYPLASGPEGPEAAPAAAAGAAAMACAPPSAASGPLPFFQFRPRLESVDWRRLSAIDVDKVAGAVDVLTLQENIMNITFCKLEDEKCPHCQSGVDPVLLKLIRLAQLTIEYLLHSQEFLTTQLHGLEERLRLSLADGEQSKQLIAKQAGEMKLLKEECKRRKKMISTQQLMIEAKTSYYQCHFCDKAFMNQAFLQSHIQRRHPEDSHLEYKRRAQTDRLQKEVDMLKEQLQLTRSQLEAAQHAHAVRFSKEYEMQKTKEEEFLKLFDRWKEEEKEKLVDEMEKVKEMFMKEFKELTSKNSALEYQLSEIQKSNMQIKSNIGTLKDAHEFKEGHPQHPQDFQNVMQLLDSQESKWTARVQALHQEHKKEKNRLLSHIEKLRTSVIDDLNTSNMFYKRRVEEMGQKLQEQNELIITQRQQVGLTVGLRVLPAPAPPTVDAKPSPAMAHEQAFSSHILEPIEELSEEEKGRENEQKLTNNKVHLRKALKNNPTLTKEIKAVLEQSLVEKLESLGINADLRGIPSDHLHKILRSVENARHEREKYIPNIQQIRKSLEHQVSCQIEERMLLSSERPLGHMNDAAFPEKLSVSQVETLSTGELPKGQLPPKSRQLVRQKPVFTDKTSTPVIKKNIVEDHFPTKSSNITTPPFSSEDELEEEDFIQAFTSPDLLPVRAATGTKSSFAKTSVKSDTDWTEGSEMEDSDISPKPIGTSIKTLTEKVEKTVSNHRNGNKPVGGINVAEMFMRKELKEDLKCIDVDDDDWDISSLEEEQPLGKKTGKEQKEPPPMKNEPHSTQVPSAWGASNPKGPKGEGSMF</sequence>
<keyword evidence="13" id="KW-0206">Cytoskeleton</keyword>
<dbReference type="InterPro" id="IPR058883">
    <property type="entry name" value="DZIP1_dom"/>
</dbReference>
<evidence type="ECO:0000256" key="5">
    <source>
        <dbReference type="ARBA" id="ARBA00022473"/>
    </source>
</evidence>
<evidence type="ECO:0000256" key="9">
    <source>
        <dbReference type="ARBA" id="ARBA00022794"/>
    </source>
</evidence>
<dbReference type="InterPro" id="IPR032714">
    <property type="entry name" value="DZIP1_N"/>
</dbReference>
<keyword evidence="12" id="KW-0969">Cilium</keyword>
<evidence type="ECO:0000256" key="13">
    <source>
        <dbReference type="ARBA" id="ARBA00023212"/>
    </source>
</evidence>
<evidence type="ECO:0000259" key="23">
    <source>
        <dbReference type="PROSITE" id="PS50157"/>
    </source>
</evidence>
<dbReference type="FunFam" id="3.30.160.60:FF:001591">
    <property type="entry name" value="DAZ interacting zinc finger protein 1"/>
    <property type="match status" value="1"/>
</dbReference>
<comment type="similarity">
    <text evidence="4">Belongs to the DZIP C2H2-type zinc-finger protein family.</text>
</comment>
<dbReference type="Gene3D" id="3.30.160.60">
    <property type="entry name" value="Classic Zinc Finger"/>
    <property type="match status" value="1"/>
</dbReference>
<evidence type="ECO:0000313" key="25">
    <source>
        <dbReference type="Proteomes" id="UP000700334"/>
    </source>
</evidence>
<feature type="region of interest" description="Disordered" evidence="22">
    <location>
        <begin position="1040"/>
        <end position="1096"/>
    </location>
</feature>
<dbReference type="GO" id="GO:0005737">
    <property type="term" value="C:cytoplasm"/>
    <property type="evidence" value="ECO:0007669"/>
    <property type="project" value="UniProtKB-ARBA"/>
</dbReference>
<evidence type="ECO:0000256" key="12">
    <source>
        <dbReference type="ARBA" id="ARBA00023069"/>
    </source>
</evidence>
<gene>
    <name evidence="24" type="ORF">J0S82_015309</name>
</gene>
<keyword evidence="5" id="KW-0217">Developmental protein</keyword>
<dbReference type="GO" id="GO:0005814">
    <property type="term" value="C:centriole"/>
    <property type="evidence" value="ECO:0007669"/>
    <property type="project" value="UniProtKB-SubCell"/>
</dbReference>
<dbReference type="OrthoDB" id="515971at2759"/>
<dbReference type="PANTHER" id="PTHR21502:SF5">
    <property type="entry name" value="CILIUM ASSEMBLY PROTEIN DZIP1"/>
    <property type="match status" value="1"/>
</dbReference>
<evidence type="ECO:0000256" key="1">
    <source>
        <dbReference type="ARBA" id="ARBA00004114"/>
    </source>
</evidence>
<keyword evidence="8 20" id="KW-0863">Zinc-finger</keyword>
<dbReference type="Pfam" id="PF13815">
    <property type="entry name" value="Dzip-like_N"/>
    <property type="match status" value="1"/>
</dbReference>
<dbReference type="GO" id="GO:0034451">
    <property type="term" value="C:centriolar satellite"/>
    <property type="evidence" value="ECO:0007669"/>
    <property type="project" value="UniProtKB-ARBA"/>
</dbReference>
<dbReference type="PROSITE" id="PS00028">
    <property type="entry name" value="ZINC_FINGER_C2H2_1"/>
    <property type="match status" value="1"/>
</dbReference>
<feature type="region of interest" description="Disordered" evidence="22">
    <location>
        <begin position="1"/>
        <end position="76"/>
    </location>
</feature>
<dbReference type="Proteomes" id="UP000700334">
    <property type="component" value="Unassembled WGS sequence"/>
</dbReference>
<evidence type="ECO:0000256" key="21">
    <source>
        <dbReference type="SAM" id="Coils"/>
    </source>
</evidence>